<organism evidence="1 2">
    <name type="scientific">Candidatus Wolfebacteria bacterium GW2011_GWA2_47_9b</name>
    <dbReference type="NCBI Taxonomy" id="1619005"/>
    <lineage>
        <taxon>Bacteria</taxon>
        <taxon>Candidatus Wolfeibacteriota</taxon>
    </lineage>
</organism>
<dbReference type="AlphaFoldDB" id="A0A0G1U5V1"/>
<sequence>MAFSLFRVKYVPIYTVSNANLAWIMQDYLLGNGISANIEVEPCESGKRICNALPAYSVCVPGSRADEAKRLADACEAVKISGFLSAQL</sequence>
<comment type="caution">
    <text evidence="1">The sequence shown here is derived from an EMBL/GenBank/DDBJ whole genome shotgun (WGS) entry which is preliminary data.</text>
</comment>
<gene>
    <name evidence="1" type="ORF">UY19_C0014G0071</name>
</gene>
<proteinExistence type="predicted"/>
<reference evidence="1 2" key="1">
    <citation type="journal article" date="2015" name="Nature">
        <title>rRNA introns, odd ribosomes, and small enigmatic genomes across a large radiation of phyla.</title>
        <authorList>
            <person name="Brown C.T."/>
            <person name="Hug L.A."/>
            <person name="Thomas B.C."/>
            <person name="Sharon I."/>
            <person name="Castelle C.J."/>
            <person name="Singh A."/>
            <person name="Wilkins M.J."/>
            <person name="Williams K.H."/>
            <person name="Banfield J.F."/>
        </authorList>
    </citation>
    <scope>NUCLEOTIDE SEQUENCE [LARGE SCALE GENOMIC DNA]</scope>
</reference>
<dbReference type="EMBL" id="LCPB01000014">
    <property type="protein sequence ID" value="KKU89471.1"/>
    <property type="molecule type" value="Genomic_DNA"/>
</dbReference>
<evidence type="ECO:0000313" key="1">
    <source>
        <dbReference type="EMBL" id="KKU89471.1"/>
    </source>
</evidence>
<dbReference type="Proteomes" id="UP000033882">
    <property type="component" value="Unassembled WGS sequence"/>
</dbReference>
<evidence type="ECO:0008006" key="3">
    <source>
        <dbReference type="Google" id="ProtNLM"/>
    </source>
</evidence>
<evidence type="ECO:0000313" key="2">
    <source>
        <dbReference type="Proteomes" id="UP000033882"/>
    </source>
</evidence>
<accession>A0A0G1U5V1</accession>
<name>A0A0G1U5V1_9BACT</name>
<protein>
    <recommendedName>
        <fullName evidence="3">DUF2007 domain-containing protein</fullName>
    </recommendedName>
</protein>